<comment type="caution">
    <text evidence="1">The sequence shown here is derived from an EMBL/GenBank/DDBJ whole genome shotgun (WGS) entry which is preliminary data.</text>
</comment>
<reference evidence="1" key="1">
    <citation type="submission" date="2021-03" db="EMBL/GenBank/DDBJ databases">
        <authorList>
            <consortium name="DOE Joint Genome Institute"/>
            <person name="Ahrendt S."/>
            <person name="Looney B.P."/>
            <person name="Miyauchi S."/>
            <person name="Morin E."/>
            <person name="Drula E."/>
            <person name="Courty P.E."/>
            <person name="Chicoki N."/>
            <person name="Fauchery L."/>
            <person name="Kohler A."/>
            <person name="Kuo A."/>
            <person name="Labutti K."/>
            <person name="Pangilinan J."/>
            <person name="Lipzen A."/>
            <person name="Riley R."/>
            <person name="Andreopoulos W."/>
            <person name="He G."/>
            <person name="Johnson J."/>
            <person name="Barry K.W."/>
            <person name="Grigoriev I.V."/>
            <person name="Nagy L."/>
            <person name="Hibbett D."/>
            <person name="Henrissat B."/>
            <person name="Matheny P.B."/>
            <person name="Labbe J."/>
            <person name="Martin F."/>
        </authorList>
    </citation>
    <scope>NUCLEOTIDE SEQUENCE</scope>
    <source>
        <strain evidence="1">HHB10654</strain>
    </source>
</reference>
<proteinExistence type="predicted"/>
<protein>
    <submittedName>
        <fullName evidence="1">Uncharacterized protein</fullName>
    </submittedName>
</protein>
<gene>
    <name evidence="1" type="ORF">BV25DRAFT_1986333</name>
</gene>
<keyword evidence="2" id="KW-1185">Reference proteome</keyword>
<sequence>MQTRTARSQSPPPRMPSPQPQTTPLPSPRPLPRKSSRQRLQLPRTPDSPPIPPTLIGSPLLNLTRPKQRAAPTFNVDLDDFGSRAASPGRTKHRRSASISVNHSPGRSRSPPPTPRRRPSNPPPVPPIPAALLTPSPPKPVLQPKNTNAALVPLACIPDLPAYPRKPALKVRKSVEAMTCMRFFALHNGEDAQCVQ</sequence>
<evidence type="ECO:0000313" key="2">
    <source>
        <dbReference type="Proteomes" id="UP000814140"/>
    </source>
</evidence>
<name>A0ACB8TJX0_9AGAM</name>
<dbReference type="EMBL" id="MU277187">
    <property type="protein sequence ID" value="KAI0068761.1"/>
    <property type="molecule type" value="Genomic_DNA"/>
</dbReference>
<reference evidence="1" key="2">
    <citation type="journal article" date="2022" name="New Phytol.">
        <title>Evolutionary transition to the ectomycorrhizal habit in the genomes of a hyperdiverse lineage of mushroom-forming fungi.</title>
        <authorList>
            <person name="Looney B."/>
            <person name="Miyauchi S."/>
            <person name="Morin E."/>
            <person name="Drula E."/>
            <person name="Courty P.E."/>
            <person name="Kohler A."/>
            <person name="Kuo A."/>
            <person name="LaButti K."/>
            <person name="Pangilinan J."/>
            <person name="Lipzen A."/>
            <person name="Riley R."/>
            <person name="Andreopoulos W."/>
            <person name="He G."/>
            <person name="Johnson J."/>
            <person name="Nolan M."/>
            <person name="Tritt A."/>
            <person name="Barry K.W."/>
            <person name="Grigoriev I.V."/>
            <person name="Nagy L.G."/>
            <person name="Hibbett D."/>
            <person name="Henrissat B."/>
            <person name="Matheny P.B."/>
            <person name="Labbe J."/>
            <person name="Martin F.M."/>
        </authorList>
    </citation>
    <scope>NUCLEOTIDE SEQUENCE</scope>
    <source>
        <strain evidence="1">HHB10654</strain>
    </source>
</reference>
<dbReference type="Proteomes" id="UP000814140">
    <property type="component" value="Unassembled WGS sequence"/>
</dbReference>
<evidence type="ECO:0000313" key="1">
    <source>
        <dbReference type="EMBL" id="KAI0068761.1"/>
    </source>
</evidence>
<organism evidence="1 2">
    <name type="scientific">Artomyces pyxidatus</name>
    <dbReference type="NCBI Taxonomy" id="48021"/>
    <lineage>
        <taxon>Eukaryota</taxon>
        <taxon>Fungi</taxon>
        <taxon>Dikarya</taxon>
        <taxon>Basidiomycota</taxon>
        <taxon>Agaricomycotina</taxon>
        <taxon>Agaricomycetes</taxon>
        <taxon>Russulales</taxon>
        <taxon>Auriscalpiaceae</taxon>
        <taxon>Artomyces</taxon>
    </lineage>
</organism>
<accession>A0ACB8TJX0</accession>